<evidence type="ECO:0000313" key="4">
    <source>
        <dbReference type="EnsemblMetazoa" id="MESCA008034-PA"/>
    </source>
</evidence>
<keyword evidence="1" id="KW-0677">Repeat</keyword>
<feature type="region of interest" description="Disordered" evidence="3">
    <location>
        <begin position="1"/>
        <end position="142"/>
    </location>
</feature>
<dbReference type="InterPro" id="IPR011042">
    <property type="entry name" value="6-blade_b-propeller_TolB-like"/>
</dbReference>
<feature type="repeat" description="NHL" evidence="2">
    <location>
        <begin position="206"/>
        <end position="238"/>
    </location>
</feature>
<evidence type="ECO:0000256" key="1">
    <source>
        <dbReference type="ARBA" id="ARBA00022737"/>
    </source>
</evidence>
<dbReference type="GO" id="GO:0061630">
    <property type="term" value="F:ubiquitin protein ligase activity"/>
    <property type="evidence" value="ECO:0007669"/>
    <property type="project" value="TreeGrafter"/>
</dbReference>
<dbReference type="GO" id="GO:0043161">
    <property type="term" value="P:proteasome-mediated ubiquitin-dependent protein catabolic process"/>
    <property type="evidence" value="ECO:0007669"/>
    <property type="project" value="TreeGrafter"/>
</dbReference>
<dbReference type="Gene3D" id="2.120.10.30">
    <property type="entry name" value="TolB, C-terminal domain"/>
    <property type="match status" value="1"/>
</dbReference>
<dbReference type="AlphaFoldDB" id="T1GW62"/>
<dbReference type="PROSITE" id="PS51125">
    <property type="entry name" value="NHL"/>
    <property type="match status" value="2"/>
</dbReference>
<evidence type="ECO:0000313" key="5">
    <source>
        <dbReference type="Proteomes" id="UP000015102"/>
    </source>
</evidence>
<organism evidence="4 5">
    <name type="scientific">Megaselia scalaris</name>
    <name type="common">Humpbacked fly</name>
    <name type="synonym">Phora scalaris</name>
    <dbReference type="NCBI Taxonomy" id="36166"/>
    <lineage>
        <taxon>Eukaryota</taxon>
        <taxon>Metazoa</taxon>
        <taxon>Ecdysozoa</taxon>
        <taxon>Arthropoda</taxon>
        <taxon>Hexapoda</taxon>
        <taxon>Insecta</taxon>
        <taxon>Pterygota</taxon>
        <taxon>Neoptera</taxon>
        <taxon>Endopterygota</taxon>
        <taxon>Diptera</taxon>
        <taxon>Brachycera</taxon>
        <taxon>Muscomorpha</taxon>
        <taxon>Platypezoidea</taxon>
        <taxon>Phoridae</taxon>
        <taxon>Megaseliini</taxon>
        <taxon>Megaselia</taxon>
    </lineage>
</organism>
<dbReference type="InterPro" id="IPR050952">
    <property type="entry name" value="TRIM-NHL_E3_ligases"/>
</dbReference>
<dbReference type="SUPFAM" id="SSF101898">
    <property type="entry name" value="NHL repeat"/>
    <property type="match status" value="1"/>
</dbReference>
<dbReference type="Pfam" id="PF01436">
    <property type="entry name" value="NHL"/>
    <property type="match status" value="1"/>
</dbReference>
<dbReference type="FunFam" id="2.120.10.30:FF:000037">
    <property type="entry name" value="Uncharacterized protein, isoform E"/>
    <property type="match status" value="1"/>
</dbReference>
<dbReference type="Proteomes" id="UP000015102">
    <property type="component" value="Unassembled WGS sequence"/>
</dbReference>
<sequence length="238" mass="25273">MKDRRNRLARSRSTHTIGNDDLDDLDDPVLATTASPSAYLASRYGSGSSYTSGPSELSRSRSSHTLKSREGSPSTTSTSNKQDGFQGSWRINSSSSMPSSSTSRRLSLGLPLRQASEIASSDDDSKNGLGSPTSPTVAAGIPGAGISPKTLYLRKRQQLFKLGGRGSEPGSFTWPRGIAVGPDNCIVVADSSNHRVQVFDSNGMFVKQFGEYGNGDGEFDCLAGVAVTRIGQFIIADR</sequence>
<dbReference type="EMBL" id="CAQQ02392869">
    <property type="status" value="NOT_ANNOTATED_CDS"/>
    <property type="molecule type" value="Genomic_DNA"/>
</dbReference>
<feature type="compositionally biased region" description="Basic residues" evidence="3">
    <location>
        <begin position="1"/>
        <end position="13"/>
    </location>
</feature>
<evidence type="ECO:0000256" key="2">
    <source>
        <dbReference type="PROSITE-ProRule" id="PRU00504"/>
    </source>
</evidence>
<reference evidence="5" key="1">
    <citation type="submission" date="2013-02" db="EMBL/GenBank/DDBJ databases">
        <authorList>
            <person name="Hughes D."/>
        </authorList>
    </citation>
    <scope>NUCLEOTIDE SEQUENCE</scope>
    <source>
        <strain>Durham</strain>
        <strain evidence="5">NC isolate 2 -- Noor lab</strain>
    </source>
</reference>
<feature type="compositionally biased region" description="Low complexity" evidence="3">
    <location>
        <begin position="88"/>
        <end position="113"/>
    </location>
</feature>
<reference evidence="4" key="2">
    <citation type="submission" date="2015-06" db="UniProtKB">
        <authorList>
            <consortium name="EnsemblMetazoa"/>
        </authorList>
    </citation>
    <scope>IDENTIFICATION</scope>
</reference>
<evidence type="ECO:0000256" key="3">
    <source>
        <dbReference type="SAM" id="MobiDB-lite"/>
    </source>
</evidence>
<dbReference type="InterPro" id="IPR001258">
    <property type="entry name" value="NHL_repeat"/>
</dbReference>
<accession>T1GW62</accession>
<name>T1GW62_MEGSC</name>
<feature type="compositionally biased region" description="Polar residues" evidence="3">
    <location>
        <begin position="71"/>
        <end position="85"/>
    </location>
</feature>
<keyword evidence="5" id="KW-1185">Reference proteome</keyword>
<dbReference type="HOGENOM" id="CLU_1167014_0_0_1"/>
<feature type="compositionally biased region" description="Low complexity" evidence="3">
    <location>
        <begin position="42"/>
        <end position="57"/>
    </location>
</feature>
<feature type="repeat" description="NHL" evidence="2">
    <location>
        <begin position="159"/>
        <end position="202"/>
    </location>
</feature>
<protein>
    <submittedName>
        <fullName evidence="4">Uncharacterized protein</fullName>
    </submittedName>
</protein>
<dbReference type="PANTHER" id="PTHR24104:SF25">
    <property type="entry name" value="PROTEIN LIN-41"/>
    <property type="match status" value="1"/>
</dbReference>
<dbReference type="GO" id="GO:0008270">
    <property type="term" value="F:zinc ion binding"/>
    <property type="evidence" value="ECO:0007669"/>
    <property type="project" value="UniProtKB-KW"/>
</dbReference>
<dbReference type="STRING" id="36166.T1GW62"/>
<dbReference type="GO" id="GO:0000209">
    <property type="term" value="P:protein polyubiquitination"/>
    <property type="evidence" value="ECO:0007669"/>
    <property type="project" value="TreeGrafter"/>
</dbReference>
<dbReference type="PANTHER" id="PTHR24104">
    <property type="entry name" value="E3 UBIQUITIN-PROTEIN LIGASE NHLRC1-RELATED"/>
    <property type="match status" value="1"/>
</dbReference>
<proteinExistence type="predicted"/>
<dbReference type="EnsemblMetazoa" id="MESCA008034-RA">
    <property type="protein sequence ID" value="MESCA008034-PA"/>
    <property type="gene ID" value="MESCA008034"/>
</dbReference>